<dbReference type="AlphaFoldDB" id="B9SF54"/>
<keyword evidence="2" id="KW-1185">Reference proteome</keyword>
<accession>B9SF54</accession>
<evidence type="ECO:0000313" key="2">
    <source>
        <dbReference type="Proteomes" id="UP000008311"/>
    </source>
</evidence>
<dbReference type="InParanoid" id="B9SF54"/>
<name>B9SF54_RICCO</name>
<dbReference type="EMBL" id="EQ973941">
    <property type="protein sequence ID" value="EEF37831.1"/>
    <property type="molecule type" value="Genomic_DNA"/>
</dbReference>
<organism evidence="1 2">
    <name type="scientific">Ricinus communis</name>
    <name type="common">Castor bean</name>
    <dbReference type="NCBI Taxonomy" id="3988"/>
    <lineage>
        <taxon>Eukaryota</taxon>
        <taxon>Viridiplantae</taxon>
        <taxon>Streptophyta</taxon>
        <taxon>Embryophyta</taxon>
        <taxon>Tracheophyta</taxon>
        <taxon>Spermatophyta</taxon>
        <taxon>Magnoliopsida</taxon>
        <taxon>eudicotyledons</taxon>
        <taxon>Gunneridae</taxon>
        <taxon>Pentapetalae</taxon>
        <taxon>rosids</taxon>
        <taxon>fabids</taxon>
        <taxon>Malpighiales</taxon>
        <taxon>Euphorbiaceae</taxon>
        <taxon>Acalyphoideae</taxon>
        <taxon>Acalypheae</taxon>
        <taxon>Ricinus</taxon>
    </lineage>
</organism>
<sequence>MEDDTDIRMKNQIVCRLLLVSRIIFKDLLKAVDLPRMILQIAAVDGDVIFLNMRRPSYGGGIGIGMFNFG</sequence>
<gene>
    <name evidence="1" type="ORF">RCOM_1214250</name>
</gene>
<evidence type="ECO:0000313" key="1">
    <source>
        <dbReference type="EMBL" id="EEF37831.1"/>
    </source>
</evidence>
<proteinExistence type="predicted"/>
<dbReference type="Proteomes" id="UP000008311">
    <property type="component" value="Unassembled WGS sequence"/>
</dbReference>
<reference evidence="2" key="1">
    <citation type="journal article" date="2010" name="Nat. Biotechnol.">
        <title>Draft genome sequence of the oilseed species Ricinus communis.</title>
        <authorList>
            <person name="Chan A.P."/>
            <person name="Crabtree J."/>
            <person name="Zhao Q."/>
            <person name="Lorenzi H."/>
            <person name="Orvis J."/>
            <person name="Puiu D."/>
            <person name="Melake-Berhan A."/>
            <person name="Jones K.M."/>
            <person name="Redman J."/>
            <person name="Chen G."/>
            <person name="Cahoon E.B."/>
            <person name="Gedil M."/>
            <person name="Stanke M."/>
            <person name="Haas B.J."/>
            <person name="Wortman J.R."/>
            <person name="Fraser-Liggett C.M."/>
            <person name="Ravel J."/>
            <person name="Rabinowicz P.D."/>
        </authorList>
    </citation>
    <scope>NUCLEOTIDE SEQUENCE [LARGE SCALE GENOMIC DNA]</scope>
    <source>
        <strain evidence="2">cv. Hale</strain>
    </source>
</reference>
<protein>
    <submittedName>
        <fullName evidence="1">Uncharacterized protein</fullName>
    </submittedName>
</protein>